<dbReference type="Pfam" id="PF11007">
    <property type="entry name" value="CotJA"/>
    <property type="match status" value="1"/>
</dbReference>
<protein>
    <submittedName>
        <fullName evidence="1">Spore coat associated protein CotJA</fullName>
    </submittedName>
</protein>
<dbReference type="Proteomes" id="UP000824260">
    <property type="component" value="Unassembled WGS sequence"/>
</dbReference>
<organism evidence="1 2">
    <name type="scientific">Candidatus Pullichristensenella stercorigallinarum</name>
    <dbReference type="NCBI Taxonomy" id="2840909"/>
    <lineage>
        <taxon>Bacteria</taxon>
        <taxon>Bacillati</taxon>
        <taxon>Bacillota</taxon>
        <taxon>Clostridia</taxon>
        <taxon>Candidatus Pullichristensenella</taxon>
    </lineage>
</organism>
<dbReference type="EMBL" id="DVFZ01000100">
    <property type="protein sequence ID" value="HIQ83480.1"/>
    <property type="molecule type" value="Genomic_DNA"/>
</dbReference>
<reference evidence="1" key="1">
    <citation type="submission" date="2020-10" db="EMBL/GenBank/DDBJ databases">
        <authorList>
            <person name="Gilroy R."/>
        </authorList>
    </citation>
    <scope>NUCLEOTIDE SEQUENCE</scope>
    <source>
        <strain evidence="1">ChiSjej6B24-2974</strain>
    </source>
</reference>
<evidence type="ECO:0000313" key="2">
    <source>
        <dbReference type="Proteomes" id="UP000824260"/>
    </source>
</evidence>
<evidence type="ECO:0000313" key="1">
    <source>
        <dbReference type="EMBL" id="HIQ83480.1"/>
    </source>
</evidence>
<name>A0A9D1CYF5_9FIRM</name>
<sequence length="51" mass="5511">MNNDKMTCPPLAMACMPWQRWEGTLSPADALARGTAFAALDMPFLGKGVRA</sequence>
<dbReference type="InterPro" id="IPR020256">
    <property type="entry name" value="Spore_coat_CotJA"/>
</dbReference>
<gene>
    <name evidence="1" type="ORF">IAA52_10320</name>
</gene>
<accession>A0A9D1CYF5</accession>
<proteinExistence type="predicted"/>
<reference evidence="1" key="2">
    <citation type="journal article" date="2021" name="PeerJ">
        <title>Extensive microbial diversity within the chicken gut microbiome revealed by metagenomics and culture.</title>
        <authorList>
            <person name="Gilroy R."/>
            <person name="Ravi A."/>
            <person name="Getino M."/>
            <person name="Pursley I."/>
            <person name="Horton D.L."/>
            <person name="Alikhan N.F."/>
            <person name="Baker D."/>
            <person name="Gharbi K."/>
            <person name="Hall N."/>
            <person name="Watson M."/>
            <person name="Adriaenssens E.M."/>
            <person name="Foster-Nyarko E."/>
            <person name="Jarju S."/>
            <person name="Secka A."/>
            <person name="Antonio M."/>
            <person name="Oren A."/>
            <person name="Chaudhuri R.R."/>
            <person name="La Ragione R."/>
            <person name="Hildebrand F."/>
            <person name="Pallen M.J."/>
        </authorList>
    </citation>
    <scope>NUCLEOTIDE SEQUENCE</scope>
    <source>
        <strain evidence="1">ChiSjej6B24-2974</strain>
    </source>
</reference>
<dbReference type="AlphaFoldDB" id="A0A9D1CYF5"/>
<comment type="caution">
    <text evidence="1">The sequence shown here is derived from an EMBL/GenBank/DDBJ whole genome shotgun (WGS) entry which is preliminary data.</text>
</comment>